<dbReference type="InterPro" id="IPR011990">
    <property type="entry name" value="TPR-like_helical_dom_sf"/>
</dbReference>
<gene>
    <name evidence="3" type="ORF">MNBD_NITROSPINAE03-1597</name>
</gene>
<keyword evidence="2" id="KW-1133">Transmembrane helix</keyword>
<dbReference type="AlphaFoldDB" id="A0A3B1CIR9"/>
<name>A0A3B1CIR9_9ZZZZ</name>
<feature type="region of interest" description="Disordered" evidence="1">
    <location>
        <begin position="138"/>
        <end position="200"/>
    </location>
</feature>
<dbReference type="Pfam" id="PF14559">
    <property type="entry name" value="TPR_19"/>
    <property type="match status" value="1"/>
</dbReference>
<feature type="compositionally biased region" description="Basic and acidic residues" evidence="1">
    <location>
        <begin position="138"/>
        <end position="153"/>
    </location>
</feature>
<evidence type="ECO:0000256" key="1">
    <source>
        <dbReference type="SAM" id="MobiDB-lite"/>
    </source>
</evidence>
<feature type="compositionally biased region" description="Basic and acidic residues" evidence="1">
    <location>
        <begin position="167"/>
        <end position="200"/>
    </location>
</feature>
<dbReference type="EMBL" id="UOGB01000282">
    <property type="protein sequence ID" value="VAX23888.1"/>
    <property type="molecule type" value="Genomic_DNA"/>
</dbReference>
<evidence type="ECO:0000256" key="2">
    <source>
        <dbReference type="SAM" id="Phobius"/>
    </source>
</evidence>
<accession>A0A3B1CIR9</accession>
<keyword evidence="2" id="KW-0812">Transmembrane</keyword>
<protein>
    <submittedName>
        <fullName evidence="3">Uncharacterized protein</fullName>
    </submittedName>
</protein>
<sequence>MKNNTKPDGKSSEPKEDYLKTAKDLKKMNELALALEVCDKGLEKNPNDSNIYILKSQIQIDTFKKEKNPDNLKSALSNLEKALKLNPQSYIARILASQICLKGKAYNKAKSMLAGILKSLPDDEKASSMMAFIIKKEEEKARAKAPPEPEKAPVKPAEPPAPSQDDVIIKNEDETTGESKEESGEAMVDTHPEENNWGADDKLVIDSDSGNENTAHLEALSDKLTMFGRLEGLEAIFLVDNDGQLFKSINKSGLDENVIPSLVFNLYKASAMGMRRVGYGSFQRGVLTTPIGTIILVNVFYAILTLVVDNDSNLGAVETRIQRYLGEVTQ</sequence>
<dbReference type="Gene3D" id="3.30.450.30">
    <property type="entry name" value="Dynein light chain 2a, cytoplasmic"/>
    <property type="match status" value="1"/>
</dbReference>
<evidence type="ECO:0000313" key="3">
    <source>
        <dbReference type="EMBL" id="VAX23888.1"/>
    </source>
</evidence>
<proteinExistence type="predicted"/>
<feature type="transmembrane region" description="Helical" evidence="2">
    <location>
        <begin position="285"/>
        <end position="304"/>
    </location>
</feature>
<dbReference type="SUPFAM" id="SSF48452">
    <property type="entry name" value="TPR-like"/>
    <property type="match status" value="1"/>
</dbReference>
<keyword evidence="2" id="KW-0472">Membrane</keyword>
<reference evidence="3" key="1">
    <citation type="submission" date="2018-06" db="EMBL/GenBank/DDBJ databases">
        <authorList>
            <person name="Zhirakovskaya E."/>
        </authorList>
    </citation>
    <scope>NUCLEOTIDE SEQUENCE</scope>
</reference>
<organism evidence="3">
    <name type="scientific">hydrothermal vent metagenome</name>
    <dbReference type="NCBI Taxonomy" id="652676"/>
    <lineage>
        <taxon>unclassified sequences</taxon>
        <taxon>metagenomes</taxon>
        <taxon>ecological metagenomes</taxon>
    </lineage>
</organism>
<dbReference type="Gene3D" id="1.25.40.10">
    <property type="entry name" value="Tetratricopeptide repeat domain"/>
    <property type="match status" value="1"/>
</dbReference>
<dbReference type="SUPFAM" id="SSF103196">
    <property type="entry name" value="Roadblock/LC7 domain"/>
    <property type="match status" value="1"/>
</dbReference>